<organism evidence="1">
    <name type="scientific">Glycine soja</name>
    <name type="common">Wild soybean</name>
    <dbReference type="NCBI Taxonomy" id="3848"/>
    <lineage>
        <taxon>Eukaryota</taxon>
        <taxon>Viridiplantae</taxon>
        <taxon>Streptophyta</taxon>
        <taxon>Embryophyta</taxon>
        <taxon>Tracheophyta</taxon>
        <taxon>Spermatophyta</taxon>
        <taxon>Magnoliopsida</taxon>
        <taxon>eudicotyledons</taxon>
        <taxon>Gunneridae</taxon>
        <taxon>Pentapetalae</taxon>
        <taxon>rosids</taxon>
        <taxon>fabids</taxon>
        <taxon>Fabales</taxon>
        <taxon>Fabaceae</taxon>
        <taxon>Papilionoideae</taxon>
        <taxon>50 kb inversion clade</taxon>
        <taxon>NPAAA clade</taxon>
        <taxon>indigoferoid/millettioid clade</taxon>
        <taxon>Phaseoleae</taxon>
        <taxon>Glycine</taxon>
        <taxon>Glycine subgen. Soja</taxon>
    </lineage>
</organism>
<protein>
    <submittedName>
        <fullName evidence="1">Uncharacterized protein</fullName>
    </submittedName>
</protein>
<dbReference type="Gene3D" id="3.40.50.1240">
    <property type="entry name" value="Phosphoglycerate mutase-like"/>
    <property type="match status" value="1"/>
</dbReference>
<gene>
    <name evidence="1" type="ORF">glysoja_045845</name>
</gene>
<reference evidence="1" key="1">
    <citation type="submission" date="2014-07" db="EMBL/GenBank/DDBJ databases">
        <title>Identification of a novel salt tolerance gene in wild soybean by whole-genome sequencing.</title>
        <authorList>
            <person name="Lam H.-M."/>
            <person name="Qi X."/>
            <person name="Li M.-W."/>
            <person name="Liu X."/>
            <person name="Xie M."/>
            <person name="Ni M."/>
            <person name="Xu X."/>
        </authorList>
    </citation>
    <scope>NUCLEOTIDE SEQUENCE [LARGE SCALE GENOMIC DNA]</scope>
    <source>
        <tissue evidence="1">Root</tissue>
    </source>
</reference>
<dbReference type="InterPro" id="IPR013078">
    <property type="entry name" value="His_Pase_superF_clade-1"/>
</dbReference>
<dbReference type="InterPro" id="IPR029033">
    <property type="entry name" value="His_PPase_superfam"/>
</dbReference>
<dbReference type="EMBL" id="KN667098">
    <property type="protein sequence ID" value="KHN07472.1"/>
    <property type="molecule type" value="Genomic_DNA"/>
</dbReference>
<sequence>MAPFEALYGRKCKTPLCWYDDGEVVLLGPEMLQQITEQVKWIREKIKASQDRQKSYYDRRRKEVKVSVEYGLCEMMNSKAIRPNVAPKDGNMGFDVAVCEAMLPAEIVDKNVERMCKELPQWEESVLQAGARYQQLIKDLADKYPTENLLLVTHGEGVKVAVSSFKKDAEVNEVDYCGYVELRRPMFMKDHTFAAGEFDLLTTSGQTGVSYFLPRPLGSDTNQTLP</sequence>
<dbReference type="InterPro" id="IPR051710">
    <property type="entry name" value="Phosphatase_SH3-domain"/>
</dbReference>
<name>A0A0B2PIT2_GLYSO</name>
<accession>A0A0B2PIT2</accession>
<dbReference type="AlphaFoldDB" id="A0A0B2PIT2"/>
<proteinExistence type="predicted"/>
<dbReference type="PANTHER" id="PTHR16469:SF49">
    <property type="entry name" value="PHOSPHOGLYCERATE MUTASE FAMILY PROTEIN"/>
    <property type="match status" value="1"/>
</dbReference>
<dbReference type="SUPFAM" id="SSF53254">
    <property type="entry name" value="Phosphoglycerate mutase-like"/>
    <property type="match status" value="1"/>
</dbReference>
<evidence type="ECO:0000313" key="1">
    <source>
        <dbReference type="EMBL" id="KHN07472.1"/>
    </source>
</evidence>
<dbReference type="PANTHER" id="PTHR16469">
    <property type="entry name" value="UBIQUITIN-ASSOCIATED AND SH3 DOMAIN-CONTAINING BA-RELATED"/>
    <property type="match status" value="1"/>
</dbReference>
<dbReference type="Proteomes" id="UP000053555">
    <property type="component" value="Unassembled WGS sequence"/>
</dbReference>
<dbReference type="Pfam" id="PF00300">
    <property type="entry name" value="His_Phos_1"/>
    <property type="match status" value="1"/>
</dbReference>